<dbReference type="PANTHER" id="PTHR30432:SF1">
    <property type="entry name" value="DNA-BINDING TRANSCRIPTIONAL DUAL REGULATOR MODE"/>
    <property type="match status" value="1"/>
</dbReference>
<dbReference type="SUPFAM" id="SSF50331">
    <property type="entry name" value="MOP-like"/>
    <property type="match status" value="2"/>
</dbReference>
<evidence type="ECO:0000256" key="2">
    <source>
        <dbReference type="ARBA" id="ARBA00022448"/>
    </source>
</evidence>
<evidence type="ECO:0000256" key="3">
    <source>
        <dbReference type="ARBA" id="ARBA00022505"/>
    </source>
</evidence>
<dbReference type="GO" id="GO:0003700">
    <property type="term" value="F:DNA-binding transcription factor activity"/>
    <property type="evidence" value="ECO:0007669"/>
    <property type="project" value="InterPro"/>
</dbReference>
<dbReference type="InterPro" id="IPR005116">
    <property type="entry name" value="Transp-assoc_OB_typ1"/>
</dbReference>
<dbReference type="InterPro" id="IPR051815">
    <property type="entry name" value="Molybdate_resp_trans_reg"/>
</dbReference>
<feature type="domain" description="Mop" evidence="7">
    <location>
        <begin position="207"/>
        <end position="273"/>
    </location>
</feature>
<dbReference type="Gene3D" id="2.40.50.100">
    <property type="match status" value="2"/>
</dbReference>
<dbReference type="SUPFAM" id="SSF46785">
    <property type="entry name" value="Winged helix' DNA-binding domain"/>
    <property type="match status" value="1"/>
</dbReference>
<keyword evidence="10" id="KW-1185">Reference proteome</keyword>
<evidence type="ECO:0000313" key="10">
    <source>
        <dbReference type="Proteomes" id="UP000092840"/>
    </source>
</evidence>
<keyword evidence="2 5" id="KW-0813">Transport</keyword>
<evidence type="ECO:0000256" key="5">
    <source>
        <dbReference type="PIRNR" id="PIRNR005763"/>
    </source>
</evidence>
<dbReference type="Pfam" id="PF03459">
    <property type="entry name" value="TOBE"/>
    <property type="match status" value="2"/>
</dbReference>
<accession>A0A1C3JVL5</accession>
<dbReference type="PANTHER" id="PTHR30432">
    <property type="entry name" value="TRANSCRIPTIONAL REGULATOR MODE"/>
    <property type="match status" value="1"/>
</dbReference>
<organism evidence="8 11">
    <name type="scientific">Marinomonas gallaica</name>
    <dbReference type="NCBI Taxonomy" id="1806667"/>
    <lineage>
        <taxon>Bacteria</taxon>
        <taxon>Pseudomonadati</taxon>
        <taxon>Pseudomonadota</taxon>
        <taxon>Gammaproteobacteria</taxon>
        <taxon>Oceanospirillales</taxon>
        <taxon>Oceanospirillaceae</taxon>
        <taxon>Marinomonas</taxon>
    </lineage>
</organism>
<dbReference type="PROSITE" id="PS51866">
    <property type="entry name" value="MOP"/>
    <property type="match status" value="2"/>
</dbReference>
<evidence type="ECO:0000256" key="4">
    <source>
        <dbReference type="ARBA" id="ARBA00022737"/>
    </source>
</evidence>
<dbReference type="OrthoDB" id="9800709at2"/>
<dbReference type="Gene3D" id="1.10.10.10">
    <property type="entry name" value="Winged helix-like DNA-binding domain superfamily/Winged helix DNA-binding domain"/>
    <property type="match status" value="1"/>
</dbReference>
<dbReference type="InterPro" id="IPR008995">
    <property type="entry name" value="Mo/tungstate-bd_C_term_dom"/>
</dbReference>
<dbReference type="Proteomes" id="UP000092840">
    <property type="component" value="Unassembled WGS sequence"/>
</dbReference>
<dbReference type="RefSeq" id="WP_067038395.1">
    <property type="nucleotide sequence ID" value="NZ_FLRA01000026.1"/>
</dbReference>
<sequence>MAKTALVKQPDRTGQLTGSVFLKTGQSSAFASNQIDLLRAVQKCGSISKAAKEVGISYKTAWDRIDAMNNLSTTPLVLRASGGAKGGGTQLTELGERIIAGFQALMDEHATFLARLGDQLHNIDDIANFVRSEQALTSARNQFRGTVIELTPGAVNTEVILDIGADQHLVAMISCDSVTTLGLAIGKESIAIVSESSIILSRETAMATSARNRLLGTVARITPGAVNSDIALDIGQSKTLNAVITNASLSDLMITEGDALLALFKAPSVILMKAD</sequence>
<evidence type="ECO:0000259" key="7">
    <source>
        <dbReference type="PROSITE" id="PS51866"/>
    </source>
</evidence>
<dbReference type="PIRSF" id="PIRSF005763">
    <property type="entry name" value="Txn_reg_ModE"/>
    <property type="match status" value="1"/>
</dbReference>
<comment type="similarity">
    <text evidence="1 5">Belongs to the ModE family.</text>
</comment>
<dbReference type="AlphaFoldDB" id="A0A1C3JVL5"/>
<evidence type="ECO:0000256" key="1">
    <source>
        <dbReference type="ARBA" id="ARBA00008110"/>
    </source>
</evidence>
<dbReference type="EMBL" id="FLRB01000030">
    <property type="protein sequence ID" value="SBT22734.1"/>
    <property type="molecule type" value="Genomic_DNA"/>
</dbReference>
<proteinExistence type="inferred from homology"/>
<evidence type="ECO:0000313" key="8">
    <source>
        <dbReference type="EMBL" id="SBT19142.1"/>
    </source>
</evidence>
<dbReference type="InterPro" id="IPR004606">
    <property type="entry name" value="Mop_domain"/>
</dbReference>
<dbReference type="GO" id="GO:0015689">
    <property type="term" value="P:molybdate ion transport"/>
    <property type="evidence" value="ECO:0007669"/>
    <property type="project" value="UniProtKB-UniRule"/>
</dbReference>
<reference evidence="8 11" key="2">
    <citation type="submission" date="2016-06" db="EMBL/GenBank/DDBJ databases">
        <authorList>
            <person name="Kjaerup R.B."/>
            <person name="Dalgaard T.S."/>
            <person name="Juul-Madsen H.R."/>
        </authorList>
    </citation>
    <scope>NUCLEOTIDE SEQUENCE [LARGE SCALE GENOMIC DNA]</scope>
    <source>
        <strain evidence="8 11">CECT 5115</strain>
    </source>
</reference>
<dbReference type="Proteomes" id="UP000092871">
    <property type="component" value="Unassembled WGS sequence"/>
</dbReference>
<keyword evidence="3 5" id="KW-0500">Molybdenum</keyword>
<dbReference type="InterPro" id="IPR000847">
    <property type="entry name" value="LysR_HTH_N"/>
</dbReference>
<dbReference type="EMBL" id="FLRA01000026">
    <property type="protein sequence ID" value="SBT19142.1"/>
    <property type="molecule type" value="Genomic_DNA"/>
</dbReference>
<dbReference type="InterPro" id="IPR036390">
    <property type="entry name" value="WH_DNA-bd_sf"/>
</dbReference>
<evidence type="ECO:0000313" key="9">
    <source>
        <dbReference type="EMBL" id="SBT22734.1"/>
    </source>
</evidence>
<keyword evidence="4" id="KW-0677">Repeat</keyword>
<name>A0A1C3JVL5_9GAMM</name>
<evidence type="ECO:0000313" key="11">
    <source>
        <dbReference type="Proteomes" id="UP000092871"/>
    </source>
</evidence>
<dbReference type="GO" id="GO:0030151">
    <property type="term" value="F:molybdenum ion binding"/>
    <property type="evidence" value="ECO:0007669"/>
    <property type="project" value="UniProtKB-UniRule"/>
</dbReference>
<feature type="domain" description="Mop" evidence="7">
    <location>
        <begin position="136"/>
        <end position="202"/>
    </location>
</feature>
<reference evidence="9 10" key="1">
    <citation type="submission" date="2016-06" db="EMBL/GenBank/DDBJ databases">
        <authorList>
            <person name="Rodrigo-Torres L."/>
            <person name="Arahal D.R."/>
        </authorList>
    </citation>
    <scope>NUCLEOTIDE SEQUENCE [LARGE SCALE GENOMIC DNA]</scope>
    <source>
        <strain evidence="9 10">CECT 5116</strain>
    </source>
</reference>
<dbReference type="Pfam" id="PF00126">
    <property type="entry name" value="HTH_1"/>
    <property type="match status" value="1"/>
</dbReference>
<protein>
    <submittedName>
        <fullName evidence="8">Molybdenum-pterin-binding protein MopA</fullName>
    </submittedName>
</protein>
<evidence type="ECO:0000256" key="6">
    <source>
        <dbReference type="PIRSR" id="PIRSR005763-1"/>
    </source>
</evidence>
<dbReference type="InterPro" id="IPR036388">
    <property type="entry name" value="WH-like_DNA-bd_sf"/>
</dbReference>
<dbReference type="InterPro" id="IPR016462">
    <property type="entry name" value="ModE"/>
</dbReference>
<gene>
    <name evidence="8" type="primary">mopA</name>
    <name evidence="8" type="ORF">MGA5115_03303</name>
    <name evidence="9" type="ORF">MGA5116_03359</name>
</gene>
<dbReference type="NCBIfam" id="TIGR00638">
    <property type="entry name" value="Mop"/>
    <property type="match status" value="2"/>
</dbReference>
<feature type="region of interest" description="Required for dimer formation and molybdate binding" evidence="6">
    <location>
        <begin position="137"/>
        <end position="145"/>
    </location>
</feature>